<evidence type="ECO:0000313" key="2">
    <source>
        <dbReference type="EMBL" id="TDQ45015.1"/>
    </source>
</evidence>
<keyword evidence="1" id="KW-1133">Transmembrane helix</keyword>
<feature type="transmembrane region" description="Helical" evidence="1">
    <location>
        <begin position="20"/>
        <end position="47"/>
    </location>
</feature>
<feature type="transmembrane region" description="Helical" evidence="1">
    <location>
        <begin position="59"/>
        <end position="82"/>
    </location>
</feature>
<dbReference type="AlphaFoldDB" id="A0A4R6UJ03"/>
<evidence type="ECO:0000256" key="1">
    <source>
        <dbReference type="SAM" id="Phobius"/>
    </source>
</evidence>
<protein>
    <recommendedName>
        <fullName evidence="4">DUF4190 domain-containing protein</fullName>
    </recommendedName>
</protein>
<comment type="caution">
    <text evidence="2">The sequence shown here is derived from an EMBL/GenBank/DDBJ whole genome shotgun (WGS) entry which is preliminary data.</text>
</comment>
<dbReference type="EMBL" id="SNYN01000033">
    <property type="protein sequence ID" value="TDQ45015.1"/>
    <property type="molecule type" value="Genomic_DNA"/>
</dbReference>
<keyword evidence="1" id="KW-0472">Membrane</keyword>
<evidence type="ECO:0008006" key="4">
    <source>
        <dbReference type="Google" id="ProtNLM"/>
    </source>
</evidence>
<dbReference type="OrthoDB" id="3429617at2"/>
<accession>A0A4R6UJ03</accession>
<organism evidence="2 3">
    <name type="scientific">Actinorugispora endophytica</name>
    <dbReference type="NCBI Taxonomy" id="1605990"/>
    <lineage>
        <taxon>Bacteria</taxon>
        <taxon>Bacillati</taxon>
        <taxon>Actinomycetota</taxon>
        <taxon>Actinomycetes</taxon>
        <taxon>Streptosporangiales</taxon>
        <taxon>Nocardiopsidaceae</taxon>
        <taxon>Actinorugispora</taxon>
    </lineage>
</organism>
<reference evidence="2 3" key="1">
    <citation type="submission" date="2019-03" db="EMBL/GenBank/DDBJ databases">
        <title>Genomic Encyclopedia of Type Strains, Phase IV (KMG-IV): sequencing the most valuable type-strain genomes for metagenomic binning, comparative biology and taxonomic classification.</title>
        <authorList>
            <person name="Goeker M."/>
        </authorList>
    </citation>
    <scope>NUCLEOTIDE SEQUENCE [LARGE SCALE GENOMIC DNA]</scope>
    <source>
        <strain evidence="2 3">DSM 46770</strain>
    </source>
</reference>
<keyword evidence="1" id="KW-0812">Transmembrane</keyword>
<dbReference type="Proteomes" id="UP000295281">
    <property type="component" value="Unassembled WGS sequence"/>
</dbReference>
<name>A0A4R6UJ03_9ACTN</name>
<dbReference type="RefSeq" id="WP_133743568.1">
    <property type="nucleotide sequence ID" value="NZ_SNYN01000033.1"/>
</dbReference>
<proteinExistence type="predicted"/>
<keyword evidence="3" id="KW-1185">Reference proteome</keyword>
<gene>
    <name evidence="2" type="ORF">EV190_1337</name>
</gene>
<evidence type="ECO:0000313" key="3">
    <source>
        <dbReference type="Proteomes" id="UP000295281"/>
    </source>
</evidence>
<sequence length="140" mass="15012">MTNEPSAPQTEGQRPTVERGGLWGLMFSLAALLFPPYGVVLSVFGIVQGWRARRTARTAGVQAPGAVLSVVVGVLGVLWALLMGTTMVVFSDELSALTDCNARANTVSAGDRCQEEYLDSVNEHFDQPLLNDWAEITTTG</sequence>